<name>A0AAN6N2J5_9PEZI</name>
<gene>
    <name evidence="1" type="ORF">QBC46DRAFT_366513</name>
</gene>
<reference evidence="2" key="1">
    <citation type="journal article" date="2023" name="Mol. Phylogenet. Evol.">
        <title>Genome-scale phylogeny and comparative genomics of the fungal order Sordariales.</title>
        <authorList>
            <person name="Hensen N."/>
            <person name="Bonometti L."/>
            <person name="Westerberg I."/>
            <person name="Brannstrom I.O."/>
            <person name="Guillou S."/>
            <person name="Cros-Aarteil S."/>
            <person name="Calhoun S."/>
            <person name="Haridas S."/>
            <person name="Kuo A."/>
            <person name="Mondo S."/>
            <person name="Pangilinan J."/>
            <person name="Riley R."/>
            <person name="LaButti K."/>
            <person name="Andreopoulos B."/>
            <person name="Lipzen A."/>
            <person name="Chen C."/>
            <person name="Yan M."/>
            <person name="Daum C."/>
            <person name="Ng V."/>
            <person name="Clum A."/>
            <person name="Steindorff A."/>
            <person name="Ohm R.A."/>
            <person name="Martin F."/>
            <person name="Silar P."/>
            <person name="Natvig D.O."/>
            <person name="Lalanne C."/>
            <person name="Gautier V."/>
            <person name="Ament-Velasquez S.L."/>
            <person name="Kruys A."/>
            <person name="Hutchinson M.I."/>
            <person name="Powell A.J."/>
            <person name="Barry K."/>
            <person name="Miller A.N."/>
            <person name="Grigoriev I.V."/>
            <person name="Debuchy R."/>
            <person name="Gladieux P."/>
            <person name="Hiltunen Thoren M."/>
            <person name="Johannesson H."/>
        </authorList>
    </citation>
    <scope>NUCLEOTIDE SEQUENCE [LARGE SCALE GENOMIC DNA]</scope>
    <source>
        <strain evidence="2">CBS 340.73</strain>
    </source>
</reference>
<sequence>MATYRAIFPLEVLHDCPDATVDICFVHGKTRMLTYDYDAYVVRKSVTSINHLIDYATNLLKDLIDNRSSYNASSRPLIFITYSLSSLIYKEAILLSRNNPKQLREAGKRLKVIYFFEELPLLIAGIIMFKDPATLKGYDSYSIYANYKDIVKFSSAEDNGFKKLLKELIK</sequence>
<keyword evidence="2" id="KW-1185">Reference proteome</keyword>
<evidence type="ECO:0000313" key="1">
    <source>
        <dbReference type="EMBL" id="KAK3937048.1"/>
    </source>
</evidence>
<dbReference type="EMBL" id="MU853865">
    <property type="protein sequence ID" value="KAK3937048.1"/>
    <property type="molecule type" value="Genomic_DNA"/>
</dbReference>
<dbReference type="Proteomes" id="UP001303473">
    <property type="component" value="Unassembled WGS sequence"/>
</dbReference>
<accession>A0AAN6N2J5</accession>
<comment type="caution">
    <text evidence="1">The sequence shown here is derived from an EMBL/GenBank/DDBJ whole genome shotgun (WGS) entry which is preliminary data.</text>
</comment>
<protein>
    <submittedName>
        <fullName evidence="1">Uncharacterized protein</fullName>
    </submittedName>
</protein>
<dbReference type="AlphaFoldDB" id="A0AAN6N2J5"/>
<evidence type="ECO:0000313" key="2">
    <source>
        <dbReference type="Proteomes" id="UP001303473"/>
    </source>
</evidence>
<organism evidence="1 2">
    <name type="scientific">Diplogelasinospora grovesii</name>
    <dbReference type="NCBI Taxonomy" id="303347"/>
    <lineage>
        <taxon>Eukaryota</taxon>
        <taxon>Fungi</taxon>
        <taxon>Dikarya</taxon>
        <taxon>Ascomycota</taxon>
        <taxon>Pezizomycotina</taxon>
        <taxon>Sordariomycetes</taxon>
        <taxon>Sordariomycetidae</taxon>
        <taxon>Sordariales</taxon>
        <taxon>Diplogelasinosporaceae</taxon>
        <taxon>Diplogelasinospora</taxon>
    </lineage>
</organism>
<proteinExistence type="predicted"/>